<dbReference type="Proteomes" id="UP001497516">
    <property type="component" value="Chromosome 1"/>
</dbReference>
<evidence type="ECO:0000313" key="3">
    <source>
        <dbReference type="Proteomes" id="UP001497516"/>
    </source>
</evidence>
<dbReference type="EMBL" id="OZ034813">
    <property type="protein sequence ID" value="CAL1354268.1"/>
    <property type="molecule type" value="Genomic_DNA"/>
</dbReference>
<reference evidence="2 3" key="1">
    <citation type="submission" date="2024-04" db="EMBL/GenBank/DDBJ databases">
        <authorList>
            <person name="Fracassetti M."/>
        </authorList>
    </citation>
    <scope>NUCLEOTIDE SEQUENCE [LARGE SCALE GENOMIC DNA]</scope>
</reference>
<protein>
    <submittedName>
        <fullName evidence="2">Uncharacterized protein</fullName>
    </submittedName>
</protein>
<keyword evidence="3" id="KW-1185">Reference proteome</keyword>
<evidence type="ECO:0000313" key="2">
    <source>
        <dbReference type="EMBL" id="CAL1354268.1"/>
    </source>
</evidence>
<gene>
    <name evidence="2" type="ORF">LTRI10_LOCUS2097</name>
</gene>
<name>A0AAV2CCN4_9ROSI</name>
<feature type="region of interest" description="Disordered" evidence="1">
    <location>
        <begin position="108"/>
        <end position="174"/>
    </location>
</feature>
<organism evidence="2 3">
    <name type="scientific">Linum trigynum</name>
    <dbReference type="NCBI Taxonomy" id="586398"/>
    <lineage>
        <taxon>Eukaryota</taxon>
        <taxon>Viridiplantae</taxon>
        <taxon>Streptophyta</taxon>
        <taxon>Embryophyta</taxon>
        <taxon>Tracheophyta</taxon>
        <taxon>Spermatophyta</taxon>
        <taxon>Magnoliopsida</taxon>
        <taxon>eudicotyledons</taxon>
        <taxon>Gunneridae</taxon>
        <taxon>Pentapetalae</taxon>
        <taxon>rosids</taxon>
        <taxon>fabids</taxon>
        <taxon>Malpighiales</taxon>
        <taxon>Linaceae</taxon>
        <taxon>Linum</taxon>
    </lineage>
</organism>
<dbReference type="AlphaFoldDB" id="A0AAV2CCN4"/>
<feature type="region of interest" description="Disordered" evidence="1">
    <location>
        <begin position="17"/>
        <end position="57"/>
    </location>
</feature>
<sequence>MFPIHCAISWKFRKRKHRRGDCRNAEKQRNRKGSIAAKGGGKETSGQRQIESFAEDDVTTRGTLHPLSAAKVYARVAESHVDIDRQGRAGATPSKLVVASYVTMGSKKKMATSRESWPESGTAREAPLPPATPLMAKSVWREELETTCDDAGAGSRCQGVRTAFRTPLGRSTSE</sequence>
<proteinExistence type="predicted"/>
<evidence type="ECO:0000256" key="1">
    <source>
        <dbReference type="SAM" id="MobiDB-lite"/>
    </source>
</evidence>
<accession>A0AAV2CCN4</accession>